<organism evidence="2 4">
    <name type="scientific">Candidatus Chlorohelix allophototropha</name>
    <dbReference type="NCBI Taxonomy" id="3003348"/>
    <lineage>
        <taxon>Bacteria</taxon>
        <taxon>Bacillati</taxon>
        <taxon>Chloroflexota</taxon>
        <taxon>Chloroflexia</taxon>
        <taxon>Candidatus Chloroheliales</taxon>
        <taxon>Candidatus Chloroheliaceae</taxon>
        <taxon>Candidatus Chlorohelix</taxon>
    </lineage>
</organism>
<evidence type="ECO:0000313" key="5">
    <source>
        <dbReference type="Proteomes" id="UP001431572"/>
    </source>
</evidence>
<accession>A0A8T7MAC9</accession>
<dbReference type="RefSeq" id="WP_341470928.1">
    <property type="nucleotide sequence ID" value="NZ_CP128400.1"/>
</dbReference>
<gene>
    <name evidence="2" type="ORF">HXX08_24835</name>
    <name evidence="3" type="ORF">OZ401_002616</name>
</gene>
<reference evidence="3" key="2">
    <citation type="journal article" date="2024" name="Nature">
        <title>Anoxygenic phototroph of the Chloroflexota uses a type I reaction centre.</title>
        <authorList>
            <person name="Tsuji J.M."/>
            <person name="Shaw N.A."/>
            <person name="Nagashima S."/>
            <person name="Venkiteswaran J.J."/>
            <person name="Schiff S.L."/>
            <person name="Watanabe T."/>
            <person name="Fukui M."/>
            <person name="Hanada S."/>
            <person name="Tank M."/>
            <person name="Neufeld J.D."/>
        </authorList>
    </citation>
    <scope>NUCLEOTIDE SEQUENCE</scope>
    <source>
        <strain evidence="3">L227-S17</strain>
    </source>
</reference>
<reference evidence="2 4" key="1">
    <citation type="submission" date="2020-06" db="EMBL/GenBank/DDBJ databases">
        <title>Anoxygenic phototrophic Chloroflexota member uses a Type I reaction center.</title>
        <authorList>
            <person name="Tsuji J.M."/>
            <person name="Shaw N.A."/>
            <person name="Nagashima S."/>
            <person name="Venkiteswaran J."/>
            <person name="Schiff S.L."/>
            <person name="Hanada S."/>
            <person name="Tank M."/>
            <person name="Neufeld J.D."/>
        </authorList>
    </citation>
    <scope>NUCLEOTIDE SEQUENCE [LARGE SCALE GENOMIC DNA]</scope>
    <source>
        <strain evidence="2">L227-S17</strain>
    </source>
</reference>
<proteinExistence type="predicted"/>
<dbReference type="AlphaFoldDB" id="A0A8T7MAC9"/>
<dbReference type="EMBL" id="JACATZ010000003">
    <property type="protein sequence ID" value="NWJ49097.1"/>
    <property type="molecule type" value="Genomic_DNA"/>
</dbReference>
<evidence type="ECO:0000313" key="2">
    <source>
        <dbReference type="EMBL" id="NWJ49097.1"/>
    </source>
</evidence>
<protein>
    <submittedName>
        <fullName evidence="2">Uncharacterized protein</fullName>
    </submittedName>
</protein>
<feature type="region of interest" description="Disordered" evidence="1">
    <location>
        <begin position="1"/>
        <end position="38"/>
    </location>
</feature>
<feature type="compositionally biased region" description="Polar residues" evidence="1">
    <location>
        <begin position="1"/>
        <end position="10"/>
    </location>
</feature>
<dbReference type="Proteomes" id="UP000521676">
    <property type="component" value="Unassembled WGS sequence"/>
</dbReference>
<sequence length="133" mass="14212">MGTQSRQINQGAGGKYYESYTNNQNSGEERTTNADNNSLPGALEGLFKSLFGLINGLKSEDVRKSSAEAAEHLKKEIANVCIGSTSIPNKYITVGALGDLKKAGYGIPEMTTAVLVQPEIHEAFAAYLGNLKD</sequence>
<dbReference type="Proteomes" id="UP001431572">
    <property type="component" value="Chromosome 2"/>
</dbReference>
<dbReference type="EMBL" id="CP128400">
    <property type="protein sequence ID" value="WJW69025.1"/>
    <property type="molecule type" value="Genomic_DNA"/>
</dbReference>
<evidence type="ECO:0000313" key="3">
    <source>
        <dbReference type="EMBL" id="WJW69025.1"/>
    </source>
</evidence>
<evidence type="ECO:0000313" key="4">
    <source>
        <dbReference type="Proteomes" id="UP000521676"/>
    </source>
</evidence>
<keyword evidence="5" id="KW-1185">Reference proteome</keyword>
<evidence type="ECO:0000256" key="1">
    <source>
        <dbReference type="SAM" id="MobiDB-lite"/>
    </source>
</evidence>
<name>A0A8T7MAC9_9CHLR</name>